<evidence type="ECO:0000259" key="8">
    <source>
        <dbReference type="PROSITE" id="PS50893"/>
    </source>
</evidence>
<dbReference type="SUPFAM" id="SSF52540">
    <property type="entry name" value="P-loop containing nucleoside triphosphate hydrolases"/>
    <property type="match status" value="1"/>
</dbReference>
<dbReference type="Gene3D" id="3.40.50.300">
    <property type="entry name" value="P-loop containing nucleotide triphosphate hydrolases"/>
    <property type="match status" value="1"/>
</dbReference>
<feature type="domain" description="ABC transporter" evidence="8">
    <location>
        <begin position="5"/>
        <end position="244"/>
    </location>
</feature>
<evidence type="ECO:0000256" key="7">
    <source>
        <dbReference type="SAM" id="Phobius"/>
    </source>
</evidence>
<dbReference type="AlphaFoldDB" id="A0AAW1LY98"/>
<evidence type="ECO:0000313" key="10">
    <source>
        <dbReference type="Proteomes" id="UP001458880"/>
    </source>
</evidence>
<dbReference type="InterPro" id="IPR017871">
    <property type="entry name" value="ABC_transporter-like_CS"/>
</dbReference>
<dbReference type="PANTHER" id="PTHR48041:SF105">
    <property type="entry name" value="FI02074P"/>
    <property type="match status" value="1"/>
</dbReference>
<dbReference type="PROSITE" id="PS00211">
    <property type="entry name" value="ABC_TRANSPORTER_1"/>
    <property type="match status" value="1"/>
</dbReference>
<evidence type="ECO:0000256" key="1">
    <source>
        <dbReference type="ARBA" id="ARBA00004141"/>
    </source>
</evidence>
<dbReference type="Proteomes" id="UP001458880">
    <property type="component" value="Unassembled WGS sequence"/>
</dbReference>
<keyword evidence="3" id="KW-0813">Transport</keyword>
<dbReference type="Pfam" id="PF01061">
    <property type="entry name" value="ABC2_membrane"/>
    <property type="match status" value="1"/>
</dbReference>
<dbReference type="Pfam" id="PF00005">
    <property type="entry name" value="ABC_tran"/>
    <property type="match status" value="1"/>
</dbReference>
<sequence length="578" mass="65838">MCVDIRFENLTCVVKQKGTESKTILKSRGWKNYIIKYRKIAGIIEVLVNGKTTLLNILAGYLTNGVTGDIYIDEIKQYSTDLKCISTYLQQDILIQPFLTVEESLRIAAEFKLANNEVLKRNMIKYVTITLGLTESLQTRSECLSGGEKKRLSIALELISNPAVIFLDEPTTGLDEVSMKMCVELLKKLALEGKTVICTIHQPSDSTLKLFDRLYIMQSGCCVYNGSPENLVPFLASANLFCPTTYNPTDYILQVCHSNCDNIKILSNMINDNRSDQNLSDLHKRNLNKSLELYHIKPPFCKQVNLLFRRSFLQLSRNKHSIFVQCFHFTLCGLLAGTNIASSCNVSISHYADAKHFFHNFCFCLVVVVYLIFSNCIPTAVAYSLEFKLFQNEFRNHWYDINAYFTSLSLISLPIPVIMSLFFTAITYFMSNQPNELDRFLKVYLIVIITVIISESHGKMVAMLCDMTYAAIVAPGSLVPILSLSFYGFGYASQLNKYCKIAMQFSFARYSIVGVMLALYYNREKVDCSDIYCHYLEPKLFLDDMGMVGVYEIQIVALLAFLFLYKCAVYIFLRIKIN</sequence>
<evidence type="ECO:0000256" key="3">
    <source>
        <dbReference type="ARBA" id="ARBA00022448"/>
    </source>
</evidence>
<feature type="transmembrane region" description="Helical" evidence="7">
    <location>
        <begin position="403"/>
        <end position="428"/>
    </location>
</feature>
<accession>A0AAW1LY98</accession>
<feature type="transmembrane region" description="Helical" evidence="7">
    <location>
        <begin position="469"/>
        <end position="489"/>
    </location>
</feature>
<comment type="caution">
    <text evidence="9">The sequence shown here is derived from an EMBL/GenBank/DDBJ whole genome shotgun (WGS) entry which is preliminary data.</text>
</comment>
<proteinExistence type="inferred from homology"/>
<evidence type="ECO:0000256" key="5">
    <source>
        <dbReference type="ARBA" id="ARBA00022989"/>
    </source>
</evidence>
<dbReference type="PROSITE" id="PS50893">
    <property type="entry name" value="ABC_TRANSPORTER_2"/>
    <property type="match status" value="1"/>
</dbReference>
<comment type="subcellular location">
    <subcellularLocation>
        <location evidence="1">Membrane</location>
        <topology evidence="1">Multi-pass membrane protein</topology>
    </subcellularLocation>
</comment>
<evidence type="ECO:0000256" key="2">
    <source>
        <dbReference type="ARBA" id="ARBA00005814"/>
    </source>
</evidence>
<feature type="transmembrane region" description="Helical" evidence="7">
    <location>
        <begin position="440"/>
        <end position="457"/>
    </location>
</feature>
<dbReference type="InterPro" id="IPR050352">
    <property type="entry name" value="ABCG_transporters"/>
</dbReference>
<feature type="transmembrane region" description="Helical" evidence="7">
    <location>
        <begin position="322"/>
        <end position="341"/>
    </location>
</feature>
<feature type="transmembrane region" description="Helical" evidence="7">
    <location>
        <begin position="361"/>
        <end position="383"/>
    </location>
</feature>
<reference evidence="9 10" key="1">
    <citation type="journal article" date="2024" name="BMC Genomics">
        <title>De novo assembly and annotation of Popillia japonica's genome with initial clues to its potential as an invasive pest.</title>
        <authorList>
            <person name="Cucini C."/>
            <person name="Boschi S."/>
            <person name="Funari R."/>
            <person name="Cardaioli E."/>
            <person name="Iannotti N."/>
            <person name="Marturano G."/>
            <person name="Paoli F."/>
            <person name="Bruttini M."/>
            <person name="Carapelli A."/>
            <person name="Frati F."/>
            <person name="Nardi F."/>
        </authorList>
    </citation>
    <scope>NUCLEOTIDE SEQUENCE [LARGE SCALE GENOMIC DNA]</scope>
    <source>
        <strain evidence="9">DMR45628</strain>
    </source>
</reference>
<dbReference type="GO" id="GO:0140359">
    <property type="term" value="F:ABC-type transporter activity"/>
    <property type="evidence" value="ECO:0007669"/>
    <property type="project" value="InterPro"/>
</dbReference>
<evidence type="ECO:0000256" key="6">
    <source>
        <dbReference type="ARBA" id="ARBA00023136"/>
    </source>
</evidence>
<feature type="transmembrane region" description="Helical" evidence="7">
    <location>
        <begin position="501"/>
        <end position="521"/>
    </location>
</feature>
<keyword evidence="10" id="KW-1185">Reference proteome</keyword>
<dbReference type="InterPro" id="IPR027417">
    <property type="entry name" value="P-loop_NTPase"/>
</dbReference>
<keyword evidence="4 7" id="KW-0812">Transmembrane</keyword>
<organism evidence="9 10">
    <name type="scientific">Popillia japonica</name>
    <name type="common">Japanese beetle</name>
    <dbReference type="NCBI Taxonomy" id="7064"/>
    <lineage>
        <taxon>Eukaryota</taxon>
        <taxon>Metazoa</taxon>
        <taxon>Ecdysozoa</taxon>
        <taxon>Arthropoda</taxon>
        <taxon>Hexapoda</taxon>
        <taxon>Insecta</taxon>
        <taxon>Pterygota</taxon>
        <taxon>Neoptera</taxon>
        <taxon>Endopterygota</taxon>
        <taxon>Coleoptera</taxon>
        <taxon>Polyphaga</taxon>
        <taxon>Scarabaeiformia</taxon>
        <taxon>Scarabaeidae</taxon>
        <taxon>Rutelinae</taxon>
        <taxon>Popillia</taxon>
    </lineage>
</organism>
<name>A0AAW1LY98_POPJA</name>
<dbReference type="InterPro" id="IPR003439">
    <property type="entry name" value="ABC_transporter-like_ATP-bd"/>
</dbReference>
<evidence type="ECO:0000256" key="4">
    <source>
        <dbReference type="ARBA" id="ARBA00022692"/>
    </source>
</evidence>
<evidence type="ECO:0000313" key="9">
    <source>
        <dbReference type="EMBL" id="KAK9739364.1"/>
    </source>
</evidence>
<dbReference type="InterPro" id="IPR013525">
    <property type="entry name" value="ABC2_TM"/>
</dbReference>
<gene>
    <name evidence="9" type="ORF">QE152_g9102</name>
</gene>
<dbReference type="PANTHER" id="PTHR48041">
    <property type="entry name" value="ABC TRANSPORTER G FAMILY MEMBER 28"/>
    <property type="match status" value="1"/>
</dbReference>
<dbReference type="GO" id="GO:0005524">
    <property type="term" value="F:ATP binding"/>
    <property type="evidence" value="ECO:0007669"/>
    <property type="project" value="InterPro"/>
</dbReference>
<comment type="similarity">
    <text evidence="2">Belongs to the ABC transporter superfamily. ABCG family. Eye pigment precursor importer (TC 3.A.1.204) subfamily.</text>
</comment>
<feature type="transmembrane region" description="Helical" evidence="7">
    <location>
        <begin position="553"/>
        <end position="573"/>
    </location>
</feature>
<keyword evidence="6 7" id="KW-0472">Membrane</keyword>
<keyword evidence="5 7" id="KW-1133">Transmembrane helix</keyword>
<dbReference type="GO" id="GO:0005886">
    <property type="term" value="C:plasma membrane"/>
    <property type="evidence" value="ECO:0007669"/>
    <property type="project" value="TreeGrafter"/>
</dbReference>
<dbReference type="GO" id="GO:0016887">
    <property type="term" value="F:ATP hydrolysis activity"/>
    <property type="evidence" value="ECO:0007669"/>
    <property type="project" value="InterPro"/>
</dbReference>
<protein>
    <submittedName>
        <fullName evidence="9">ABC-2 type transporter</fullName>
    </submittedName>
</protein>
<dbReference type="EMBL" id="JASPKY010000076">
    <property type="protein sequence ID" value="KAK9739364.1"/>
    <property type="molecule type" value="Genomic_DNA"/>
</dbReference>